<dbReference type="RefSeq" id="XP_043043551.1">
    <property type="nucleotide sequence ID" value="XM_043181636.1"/>
</dbReference>
<dbReference type="AlphaFoldDB" id="A0A9P8AWC8"/>
<organism evidence="1 2">
    <name type="scientific">Guyanagaster necrorhizus</name>
    <dbReference type="NCBI Taxonomy" id="856835"/>
    <lineage>
        <taxon>Eukaryota</taxon>
        <taxon>Fungi</taxon>
        <taxon>Dikarya</taxon>
        <taxon>Basidiomycota</taxon>
        <taxon>Agaricomycotina</taxon>
        <taxon>Agaricomycetes</taxon>
        <taxon>Agaricomycetidae</taxon>
        <taxon>Agaricales</taxon>
        <taxon>Marasmiineae</taxon>
        <taxon>Physalacriaceae</taxon>
        <taxon>Guyanagaster</taxon>
    </lineage>
</organism>
<dbReference type="GeneID" id="66103932"/>
<gene>
    <name evidence="1" type="ORF">BT62DRAFT_621402</name>
</gene>
<proteinExistence type="predicted"/>
<sequence>MHSPHEPSSSYTTKSTKPTCTTMLAPIGGVILLSCLALRRHRHVTSELEENYKLLSVLRSALAQKDAEVLSLRKALSETTQQASKAATSSSWKDETEGQALKRRISDLNKELDEFRAHNRALILDIQTGKEELHGLGMKLQESEKLSRARAEELRVAQVYLSTADQFSGVEIIQAVEALNEEISGMAATLADVYDQVERGVGNPATDVAYGRVVEILGDTMTSFVKSNSQYEVLQVAFSAAICAHAGWMATSWCLGGDPSDEKGWNEIYDRIRQSGRTFPSGVT</sequence>
<protein>
    <submittedName>
        <fullName evidence="1">Uncharacterized protein</fullName>
    </submittedName>
</protein>
<evidence type="ECO:0000313" key="1">
    <source>
        <dbReference type="EMBL" id="KAG7450051.1"/>
    </source>
</evidence>
<reference evidence="1" key="1">
    <citation type="submission" date="2020-11" db="EMBL/GenBank/DDBJ databases">
        <title>Adaptations for nitrogen fixation in a non-lichenized fungal sporocarp promotes dispersal by wood-feeding termites.</title>
        <authorList>
            <consortium name="DOE Joint Genome Institute"/>
            <person name="Koch R.A."/>
            <person name="Yoon G."/>
            <person name="Arayal U."/>
            <person name="Lail K."/>
            <person name="Amirebrahimi M."/>
            <person name="Labutti K."/>
            <person name="Lipzen A."/>
            <person name="Riley R."/>
            <person name="Barry K."/>
            <person name="Henrissat B."/>
            <person name="Grigoriev I.V."/>
            <person name="Herr J.R."/>
            <person name="Aime M.C."/>
        </authorList>
    </citation>
    <scope>NUCLEOTIDE SEQUENCE</scope>
    <source>
        <strain evidence="1">MCA 3950</strain>
    </source>
</reference>
<keyword evidence="2" id="KW-1185">Reference proteome</keyword>
<comment type="caution">
    <text evidence="1">The sequence shown here is derived from an EMBL/GenBank/DDBJ whole genome shotgun (WGS) entry which is preliminary data.</text>
</comment>
<accession>A0A9P8AWC8</accession>
<name>A0A9P8AWC8_9AGAR</name>
<dbReference type="Proteomes" id="UP000812287">
    <property type="component" value="Unassembled WGS sequence"/>
</dbReference>
<dbReference type="OrthoDB" id="3147752at2759"/>
<dbReference type="EMBL" id="MU250527">
    <property type="protein sequence ID" value="KAG7450051.1"/>
    <property type="molecule type" value="Genomic_DNA"/>
</dbReference>
<evidence type="ECO:0000313" key="2">
    <source>
        <dbReference type="Proteomes" id="UP000812287"/>
    </source>
</evidence>